<dbReference type="GO" id="GO:0005777">
    <property type="term" value="C:peroxisome"/>
    <property type="evidence" value="ECO:0007669"/>
    <property type="project" value="TreeGrafter"/>
</dbReference>
<keyword evidence="3" id="KW-0521">NADP</keyword>
<dbReference type="EMBL" id="PDCK01000040">
    <property type="protein sequence ID" value="PRQ46957.1"/>
    <property type="molecule type" value="Genomic_DNA"/>
</dbReference>
<reference evidence="4 5" key="1">
    <citation type="journal article" date="2018" name="Nat. Genet.">
        <title>The Rosa genome provides new insights in the design of modern roses.</title>
        <authorList>
            <person name="Bendahmane M."/>
        </authorList>
    </citation>
    <scope>NUCLEOTIDE SEQUENCE [LARGE SCALE GENOMIC DNA]</scope>
    <source>
        <strain evidence="5">cv. Old Blush</strain>
    </source>
</reference>
<evidence type="ECO:0000256" key="3">
    <source>
        <dbReference type="ARBA" id="ARBA00022857"/>
    </source>
</evidence>
<evidence type="ECO:0000256" key="1">
    <source>
        <dbReference type="ARBA" id="ARBA00022630"/>
    </source>
</evidence>
<organism evidence="4 5">
    <name type="scientific">Rosa chinensis</name>
    <name type="common">China rose</name>
    <dbReference type="NCBI Taxonomy" id="74649"/>
    <lineage>
        <taxon>Eukaryota</taxon>
        <taxon>Viridiplantae</taxon>
        <taxon>Streptophyta</taxon>
        <taxon>Embryophyta</taxon>
        <taxon>Tracheophyta</taxon>
        <taxon>Spermatophyta</taxon>
        <taxon>Magnoliopsida</taxon>
        <taxon>eudicotyledons</taxon>
        <taxon>Gunneridae</taxon>
        <taxon>Pentapetalae</taxon>
        <taxon>rosids</taxon>
        <taxon>fabids</taxon>
        <taxon>Rosales</taxon>
        <taxon>Rosaceae</taxon>
        <taxon>Rosoideae</taxon>
        <taxon>Rosoideae incertae sedis</taxon>
        <taxon>Rosa</taxon>
    </lineage>
</organism>
<dbReference type="EC" id="1.3.1.42" evidence="4"/>
<dbReference type="STRING" id="74649.A0A2P6RKL8"/>
<dbReference type="GO" id="GO:0016629">
    <property type="term" value="F:12-oxophytodienoate reductase activity"/>
    <property type="evidence" value="ECO:0007669"/>
    <property type="project" value="UniProtKB-EC"/>
</dbReference>
<keyword evidence="4" id="KW-0560">Oxidoreductase</keyword>
<evidence type="ECO:0000256" key="2">
    <source>
        <dbReference type="ARBA" id="ARBA00022643"/>
    </source>
</evidence>
<name>A0A2P6RKL8_ROSCH</name>
<dbReference type="Gene3D" id="3.20.20.70">
    <property type="entry name" value="Aldolase class I"/>
    <property type="match status" value="1"/>
</dbReference>
<dbReference type="AlphaFoldDB" id="A0A2P6RKL8"/>
<dbReference type="GO" id="GO:0010181">
    <property type="term" value="F:FMN binding"/>
    <property type="evidence" value="ECO:0007669"/>
    <property type="project" value="InterPro"/>
</dbReference>
<dbReference type="GO" id="GO:0009695">
    <property type="term" value="P:jasmonic acid biosynthetic process"/>
    <property type="evidence" value="ECO:0007669"/>
    <property type="project" value="TreeGrafter"/>
</dbReference>
<keyword evidence="1" id="KW-0285">Flavoprotein</keyword>
<dbReference type="InterPro" id="IPR013785">
    <property type="entry name" value="Aldolase_TIM"/>
</dbReference>
<sequence length="70" mass="8194">MSMETVAFGDADLLSYGRDFISNLDLVLRFKLNAPLNKYIRETFYTDVVGYTDYPFLNRENVKKDEHPLI</sequence>
<dbReference type="SUPFAM" id="SSF51395">
    <property type="entry name" value="FMN-linked oxidoreductases"/>
    <property type="match status" value="1"/>
</dbReference>
<evidence type="ECO:0000313" key="5">
    <source>
        <dbReference type="Proteomes" id="UP000238479"/>
    </source>
</evidence>
<keyword evidence="2" id="KW-0288">FMN</keyword>
<proteinExistence type="predicted"/>
<keyword evidence="5" id="KW-1185">Reference proteome</keyword>
<dbReference type="InterPro" id="IPR045247">
    <property type="entry name" value="Oye-like"/>
</dbReference>
<dbReference type="PANTHER" id="PTHR22893">
    <property type="entry name" value="NADH OXIDOREDUCTASE-RELATED"/>
    <property type="match status" value="1"/>
</dbReference>
<dbReference type="GO" id="GO:0031408">
    <property type="term" value="P:oxylipin biosynthetic process"/>
    <property type="evidence" value="ECO:0007669"/>
    <property type="project" value="TreeGrafter"/>
</dbReference>
<gene>
    <name evidence="4" type="ORF">RchiOBHm_Chr2g0094571</name>
</gene>
<dbReference type="Gramene" id="PRQ46957">
    <property type="protein sequence ID" value="PRQ46957"/>
    <property type="gene ID" value="RchiOBHm_Chr2g0094571"/>
</dbReference>
<dbReference type="PANTHER" id="PTHR22893:SF112">
    <property type="entry name" value="12-OXOPHYTODIENOATE REDUCTASE 3"/>
    <property type="match status" value="1"/>
</dbReference>
<protein>
    <submittedName>
        <fullName evidence="4">Putative 12-oxophytodienoate reductase</fullName>
        <ecNumber evidence="4">1.3.1.42</ecNumber>
    </submittedName>
</protein>
<accession>A0A2P6RKL8</accession>
<dbReference type="Proteomes" id="UP000238479">
    <property type="component" value="Chromosome 2"/>
</dbReference>
<evidence type="ECO:0000313" key="4">
    <source>
        <dbReference type="EMBL" id="PRQ46957.1"/>
    </source>
</evidence>
<comment type="caution">
    <text evidence="4">The sequence shown here is derived from an EMBL/GenBank/DDBJ whole genome shotgun (WGS) entry which is preliminary data.</text>
</comment>